<evidence type="ECO:0000313" key="2">
    <source>
        <dbReference type="Proteomes" id="UP000054018"/>
    </source>
</evidence>
<organism evidence="1 2">
    <name type="scientific">Pisolithus microcarpus 441</name>
    <dbReference type="NCBI Taxonomy" id="765257"/>
    <lineage>
        <taxon>Eukaryota</taxon>
        <taxon>Fungi</taxon>
        <taxon>Dikarya</taxon>
        <taxon>Basidiomycota</taxon>
        <taxon>Agaricomycotina</taxon>
        <taxon>Agaricomycetes</taxon>
        <taxon>Agaricomycetidae</taxon>
        <taxon>Boletales</taxon>
        <taxon>Sclerodermatineae</taxon>
        <taxon>Pisolithaceae</taxon>
        <taxon>Pisolithus</taxon>
    </lineage>
</organism>
<sequence>MWPTKAQDLESEILISNTPAPCTAHAANGNCTCHAMPLAVYGPSVRGDPKGYAFESENLLNLFHLREIPRLRCDFVRPPYHPLDLHSR</sequence>
<keyword evidence="2" id="KW-1185">Reference proteome</keyword>
<gene>
    <name evidence="1" type="ORF">PISMIDRAFT_677292</name>
</gene>
<dbReference type="EMBL" id="KN833709">
    <property type="protein sequence ID" value="KIK25293.1"/>
    <property type="molecule type" value="Genomic_DNA"/>
</dbReference>
<accession>A0A0C9ZZR3</accession>
<dbReference type="HOGENOM" id="CLU_2469949_0_0_1"/>
<protein>
    <submittedName>
        <fullName evidence="1">Uncharacterized protein</fullName>
    </submittedName>
</protein>
<name>A0A0C9ZZR3_9AGAM</name>
<dbReference type="AlphaFoldDB" id="A0A0C9ZZR3"/>
<reference evidence="2" key="2">
    <citation type="submission" date="2015-01" db="EMBL/GenBank/DDBJ databases">
        <title>Evolutionary Origins and Diversification of the Mycorrhizal Mutualists.</title>
        <authorList>
            <consortium name="DOE Joint Genome Institute"/>
            <consortium name="Mycorrhizal Genomics Consortium"/>
            <person name="Kohler A."/>
            <person name="Kuo A."/>
            <person name="Nagy L.G."/>
            <person name="Floudas D."/>
            <person name="Copeland A."/>
            <person name="Barry K.W."/>
            <person name="Cichocki N."/>
            <person name="Veneault-Fourrey C."/>
            <person name="LaButti K."/>
            <person name="Lindquist E.A."/>
            <person name="Lipzen A."/>
            <person name="Lundell T."/>
            <person name="Morin E."/>
            <person name="Murat C."/>
            <person name="Riley R."/>
            <person name="Ohm R."/>
            <person name="Sun H."/>
            <person name="Tunlid A."/>
            <person name="Henrissat B."/>
            <person name="Grigoriev I.V."/>
            <person name="Hibbett D.S."/>
            <person name="Martin F."/>
        </authorList>
    </citation>
    <scope>NUCLEOTIDE SEQUENCE [LARGE SCALE GENOMIC DNA]</scope>
    <source>
        <strain evidence="2">441</strain>
    </source>
</reference>
<evidence type="ECO:0000313" key="1">
    <source>
        <dbReference type="EMBL" id="KIK25293.1"/>
    </source>
</evidence>
<reference evidence="1 2" key="1">
    <citation type="submission" date="2014-04" db="EMBL/GenBank/DDBJ databases">
        <authorList>
            <consortium name="DOE Joint Genome Institute"/>
            <person name="Kuo A."/>
            <person name="Kohler A."/>
            <person name="Costa M.D."/>
            <person name="Nagy L.G."/>
            <person name="Floudas D."/>
            <person name="Copeland A."/>
            <person name="Barry K.W."/>
            <person name="Cichocki N."/>
            <person name="Veneault-Fourrey C."/>
            <person name="LaButti K."/>
            <person name="Lindquist E.A."/>
            <person name="Lipzen A."/>
            <person name="Lundell T."/>
            <person name="Morin E."/>
            <person name="Murat C."/>
            <person name="Sun H."/>
            <person name="Tunlid A."/>
            <person name="Henrissat B."/>
            <person name="Grigoriev I.V."/>
            <person name="Hibbett D.S."/>
            <person name="Martin F."/>
            <person name="Nordberg H.P."/>
            <person name="Cantor M.N."/>
            <person name="Hua S.X."/>
        </authorList>
    </citation>
    <scope>NUCLEOTIDE SEQUENCE [LARGE SCALE GENOMIC DNA]</scope>
    <source>
        <strain evidence="1 2">441</strain>
    </source>
</reference>
<dbReference type="Proteomes" id="UP000054018">
    <property type="component" value="Unassembled WGS sequence"/>
</dbReference>
<proteinExistence type="predicted"/>